<dbReference type="PANTHER" id="PTHR10983:SF24">
    <property type="entry name" value="1-ACYLGLYCEROL-3-PHOSPHATE O-ACYLTRANSFERASE 3, ISOFORM E-RELATED"/>
    <property type="match status" value="1"/>
</dbReference>
<reference evidence="6 7" key="1">
    <citation type="submission" date="2015-05" db="EMBL/GenBank/DDBJ databases">
        <title>Distinctive expansion of gene families associated with plant cell wall degradation and secondary metabolism in the genomes of grapevine trunk pathogens.</title>
        <authorList>
            <person name="Lawrence D.P."/>
            <person name="Travadon R."/>
            <person name="Rolshausen P.E."/>
            <person name="Baumgartner K."/>
        </authorList>
    </citation>
    <scope>NUCLEOTIDE SEQUENCE [LARGE SCALE GENOMIC DNA]</scope>
    <source>
        <strain evidence="6">DA912</strain>
    </source>
</reference>
<organism evidence="6 7">
    <name type="scientific">Diaporthe ampelina</name>
    <dbReference type="NCBI Taxonomy" id="1214573"/>
    <lineage>
        <taxon>Eukaryota</taxon>
        <taxon>Fungi</taxon>
        <taxon>Dikarya</taxon>
        <taxon>Ascomycota</taxon>
        <taxon>Pezizomycotina</taxon>
        <taxon>Sordariomycetes</taxon>
        <taxon>Sordariomycetidae</taxon>
        <taxon>Diaporthales</taxon>
        <taxon>Diaporthaceae</taxon>
        <taxon>Diaporthe</taxon>
    </lineage>
</organism>
<dbReference type="SUPFAM" id="SSF69593">
    <property type="entry name" value="Glycerol-3-phosphate (1)-acyltransferase"/>
    <property type="match status" value="1"/>
</dbReference>
<dbReference type="OrthoDB" id="189226at2759"/>
<feature type="transmembrane region" description="Helical" evidence="4">
    <location>
        <begin position="45"/>
        <end position="65"/>
    </location>
</feature>
<dbReference type="Pfam" id="PF16076">
    <property type="entry name" value="Acyltransf_C"/>
    <property type="match status" value="1"/>
</dbReference>
<feature type="domain" description="Phospholipid/glycerol acyltransferase" evidence="5">
    <location>
        <begin position="86"/>
        <end position="208"/>
    </location>
</feature>
<dbReference type="CDD" id="cd07990">
    <property type="entry name" value="LPLAT_LCLAT1-like"/>
    <property type="match status" value="1"/>
</dbReference>
<dbReference type="Proteomes" id="UP000034680">
    <property type="component" value="Unassembled WGS sequence"/>
</dbReference>
<sequence length="312" mass="35446">MAGTLGSLLAHLRGIAIITPWALALLVQDLLLSLLLLLRPFSPLLVYRLSSPIAWSCWAGIQFIFERLNGARVVVSGDKLPAGESAVVIANHVGWSDFYMIQHLAMRAKMLGCCRYFAKAQLKKVPLLGWGLVAMGMPLVTRNWQQDKRELDRVFSGITQHRFPTWLISFSEATRFTPQKHREMQQWCEATGRPQPRHLLYPRTKGFIATVQHVRGAAHVKAVYDLTIAYRRGSGPGGFQQAPPFWDTIRYGGLGGGGPRGYRFEVHLRRFAMEDLPLEDAQLAKWLETRWVEKGEWLERKRLEWEAEDGGK</sequence>
<protein>
    <submittedName>
        <fullName evidence="6">Putative 1-acyl-sn-glycerol-3-phosphate acyltransferase</fullName>
    </submittedName>
</protein>
<evidence type="ECO:0000313" key="6">
    <source>
        <dbReference type="EMBL" id="KKY35101.1"/>
    </source>
</evidence>
<evidence type="ECO:0000259" key="5">
    <source>
        <dbReference type="SMART" id="SM00563"/>
    </source>
</evidence>
<dbReference type="AlphaFoldDB" id="A0A0G2FM32"/>
<dbReference type="GO" id="GO:0003841">
    <property type="term" value="F:1-acylglycerol-3-phosphate O-acyltransferase activity"/>
    <property type="evidence" value="ECO:0007669"/>
    <property type="project" value="TreeGrafter"/>
</dbReference>
<keyword evidence="2 6" id="KW-0808">Transferase</keyword>
<proteinExistence type="inferred from homology"/>
<dbReference type="PANTHER" id="PTHR10983">
    <property type="entry name" value="1-ACYLGLYCEROL-3-PHOSPHATE ACYLTRANSFERASE-RELATED"/>
    <property type="match status" value="1"/>
</dbReference>
<dbReference type="Pfam" id="PF01553">
    <property type="entry name" value="Acyltransferase"/>
    <property type="match status" value="1"/>
</dbReference>
<keyword evidence="4" id="KW-1133">Transmembrane helix</keyword>
<comment type="similarity">
    <text evidence="1">Belongs to the 1-acyl-sn-glycerol-3-phosphate acyltransferase family.</text>
</comment>
<feature type="transmembrane region" description="Helical" evidence="4">
    <location>
        <begin position="15"/>
        <end position="38"/>
    </location>
</feature>
<accession>A0A0G2FM32</accession>
<evidence type="ECO:0000313" key="7">
    <source>
        <dbReference type="Proteomes" id="UP000034680"/>
    </source>
</evidence>
<gene>
    <name evidence="6" type="ORF">UCDDA912_g04893</name>
</gene>
<reference evidence="6 7" key="2">
    <citation type="submission" date="2015-05" db="EMBL/GenBank/DDBJ databases">
        <authorList>
            <person name="Morales-Cruz A."/>
            <person name="Amrine K.C."/>
            <person name="Cantu D."/>
        </authorList>
    </citation>
    <scope>NUCLEOTIDE SEQUENCE [LARGE SCALE GENOMIC DNA]</scope>
    <source>
        <strain evidence="6">DA912</strain>
    </source>
</reference>
<evidence type="ECO:0000256" key="3">
    <source>
        <dbReference type="ARBA" id="ARBA00023315"/>
    </source>
</evidence>
<dbReference type="STRING" id="1214573.A0A0G2FM32"/>
<keyword evidence="7" id="KW-1185">Reference proteome</keyword>
<dbReference type="EMBL" id="LCUC01000172">
    <property type="protein sequence ID" value="KKY35101.1"/>
    <property type="molecule type" value="Genomic_DNA"/>
</dbReference>
<keyword evidence="4" id="KW-0472">Membrane</keyword>
<comment type="caution">
    <text evidence="6">The sequence shown here is derived from an EMBL/GenBank/DDBJ whole genome shotgun (WGS) entry which is preliminary data.</text>
</comment>
<dbReference type="InterPro" id="IPR032098">
    <property type="entry name" value="Acyltransf_C"/>
</dbReference>
<dbReference type="GO" id="GO:0012505">
    <property type="term" value="C:endomembrane system"/>
    <property type="evidence" value="ECO:0007669"/>
    <property type="project" value="TreeGrafter"/>
</dbReference>
<dbReference type="SMART" id="SM00563">
    <property type="entry name" value="PlsC"/>
    <property type="match status" value="1"/>
</dbReference>
<name>A0A0G2FM32_9PEZI</name>
<dbReference type="InterPro" id="IPR002123">
    <property type="entry name" value="Plipid/glycerol_acylTrfase"/>
</dbReference>
<evidence type="ECO:0000256" key="2">
    <source>
        <dbReference type="ARBA" id="ARBA00022679"/>
    </source>
</evidence>
<keyword evidence="4" id="KW-0812">Transmembrane</keyword>
<keyword evidence="3 6" id="KW-0012">Acyltransferase</keyword>
<evidence type="ECO:0000256" key="1">
    <source>
        <dbReference type="ARBA" id="ARBA00008655"/>
    </source>
</evidence>
<evidence type="ECO:0000256" key="4">
    <source>
        <dbReference type="SAM" id="Phobius"/>
    </source>
</evidence>